<proteinExistence type="predicted"/>
<name>A0ABS3D2A0_9ALTE</name>
<reference evidence="1 2" key="1">
    <citation type="submission" date="2021-03" db="EMBL/GenBank/DDBJ databases">
        <title>novel species isolated from a fishpond in China.</title>
        <authorList>
            <person name="Lu H."/>
            <person name="Cai Z."/>
        </authorList>
    </citation>
    <scope>NUCLEOTIDE SEQUENCE [LARGE SCALE GENOMIC DNA]</scope>
    <source>
        <strain evidence="1 2">Y57</strain>
    </source>
</reference>
<evidence type="ECO:0000313" key="1">
    <source>
        <dbReference type="EMBL" id="MBN7822944.1"/>
    </source>
</evidence>
<accession>A0ABS3D2A0</accession>
<keyword evidence="1" id="KW-0378">Hydrolase</keyword>
<dbReference type="GO" id="GO:0016787">
    <property type="term" value="F:hydrolase activity"/>
    <property type="evidence" value="ECO:0007669"/>
    <property type="project" value="UniProtKB-KW"/>
</dbReference>
<gene>
    <name evidence="1" type="ORF">J0A65_23980</name>
</gene>
<dbReference type="Pfam" id="PF08282">
    <property type="entry name" value="Hydrolase_3"/>
    <property type="match status" value="1"/>
</dbReference>
<feature type="non-terminal residue" evidence="1">
    <location>
        <position position="1"/>
    </location>
</feature>
<organism evidence="1 2">
    <name type="scientific">Bowmanella yangjiangensis</name>
    <dbReference type="NCBI Taxonomy" id="2811230"/>
    <lineage>
        <taxon>Bacteria</taxon>
        <taxon>Pseudomonadati</taxon>
        <taxon>Pseudomonadota</taxon>
        <taxon>Gammaproteobacteria</taxon>
        <taxon>Alteromonadales</taxon>
        <taxon>Alteromonadaceae</taxon>
        <taxon>Bowmanella</taxon>
    </lineage>
</organism>
<dbReference type="Gene3D" id="3.40.50.1000">
    <property type="entry name" value="HAD superfamily/HAD-like"/>
    <property type="match status" value="1"/>
</dbReference>
<dbReference type="EMBL" id="JAFKCS010000280">
    <property type="protein sequence ID" value="MBN7822944.1"/>
    <property type="molecule type" value="Genomic_DNA"/>
</dbReference>
<dbReference type="RefSeq" id="WP_206596780.1">
    <property type="nucleotide sequence ID" value="NZ_JAFKCS010000280.1"/>
</dbReference>
<dbReference type="InterPro" id="IPR036412">
    <property type="entry name" value="HAD-like_sf"/>
</dbReference>
<comment type="caution">
    <text evidence="1">The sequence shown here is derived from an EMBL/GenBank/DDBJ whole genome shotgun (WGS) entry which is preliminary data.</text>
</comment>
<evidence type="ECO:0000313" key="2">
    <source>
        <dbReference type="Proteomes" id="UP000663992"/>
    </source>
</evidence>
<dbReference type="InterPro" id="IPR023214">
    <property type="entry name" value="HAD_sf"/>
</dbReference>
<protein>
    <submittedName>
        <fullName evidence="1">HAD hydrolase family protein</fullName>
    </submittedName>
</protein>
<sequence>PNVRFNQYMIEVHIPGFRDLQISHIVCDYNGTLALDGVLLPGVRDSLTALALDVDIYVITADTFGIAENQLSELPVKLKIIPLEYQAEAKFEFISALGAENVFAIGNGMNDRKMLQSAAVGVALIQREGASAATQACADVVSLSILDSLDLLRNPKRLIATLRS</sequence>
<keyword evidence="2" id="KW-1185">Reference proteome</keyword>
<dbReference type="Proteomes" id="UP000663992">
    <property type="component" value="Unassembled WGS sequence"/>
</dbReference>
<dbReference type="SUPFAM" id="SSF56784">
    <property type="entry name" value="HAD-like"/>
    <property type="match status" value="1"/>
</dbReference>